<accession>A0ABP9YB58</accession>
<proteinExistence type="predicted"/>
<keyword evidence="1" id="KW-0175">Coiled coil</keyword>
<evidence type="ECO:0000313" key="2">
    <source>
        <dbReference type="EMBL" id="GAA5804153.1"/>
    </source>
</evidence>
<organism evidence="2 3">
    <name type="scientific">Helicostylum pulchrum</name>
    <dbReference type="NCBI Taxonomy" id="562976"/>
    <lineage>
        <taxon>Eukaryota</taxon>
        <taxon>Fungi</taxon>
        <taxon>Fungi incertae sedis</taxon>
        <taxon>Mucoromycota</taxon>
        <taxon>Mucoromycotina</taxon>
        <taxon>Mucoromycetes</taxon>
        <taxon>Mucorales</taxon>
        <taxon>Mucorineae</taxon>
        <taxon>Mucoraceae</taxon>
        <taxon>Helicostylum</taxon>
    </lineage>
</organism>
<dbReference type="Proteomes" id="UP001476247">
    <property type="component" value="Unassembled WGS sequence"/>
</dbReference>
<dbReference type="EMBL" id="BAABUJ010000033">
    <property type="protein sequence ID" value="GAA5804153.1"/>
    <property type="molecule type" value="Genomic_DNA"/>
</dbReference>
<sequence>MSKAKTKKNIGYLDAGDVPILNPNRPLYDGRTDAFRPNVKLRSLVDQERYEEARTLFIEIVKSNMYHFKNLWKIGIEIIGKSSPKDLIGYLKAVYISSPPSFSAEIFKVYMDQMMIEEQWEKALEEIQLRYDIALYHHPIMLRNMAICAYNLWKKSREKLPESYFEDDQHDPFDLNITRYEKHARAATKYLAEAHHTYLRDAELLDFYFDFLTSTGDNETVKTMALESLEVCKQEPEYYLLFTLLKINKVAQVFDSRDYILQLYGFDPYLSANEMQLEQYCQQQCIEIIQTLDDDDSTQEQLANAYEASLKIFKLYIYRLEHGNPEEWFQEVIMELFHGAMSEMMVKAYHERQVDSLIRSPFIKSKIQGDWTHHIELMYDIVRKYDLWMKSEKKVVDLEEEDEELEYEKDEELEYEEDEVLAEEYERESFM</sequence>
<name>A0ABP9YB58_9FUNG</name>
<reference evidence="2 3" key="1">
    <citation type="submission" date="2024-04" db="EMBL/GenBank/DDBJ databases">
        <title>genome sequences of Mucor flavus KT1a and Helicostylum pulchrum KT1b strains isolation_sourced from the surface of a dry-aged beef.</title>
        <authorList>
            <person name="Toyotome T."/>
            <person name="Hosono M."/>
            <person name="Torimaru M."/>
            <person name="Fukuda K."/>
            <person name="Mikami N."/>
        </authorList>
    </citation>
    <scope>NUCLEOTIDE SEQUENCE [LARGE SCALE GENOMIC DNA]</scope>
    <source>
        <strain evidence="2 3">KT1b</strain>
    </source>
</reference>
<protein>
    <submittedName>
        <fullName evidence="2">Uncharacterized protein</fullName>
    </submittedName>
</protein>
<keyword evidence="3" id="KW-1185">Reference proteome</keyword>
<gene>
    <name evidence="2" type="ORF">HPULCUR_009639</name>
</gene>
<comment type="caution">
    <text evidence="2">The sequence shown here is derived from an EMBL/GenBank/DDBJ whole genome shotgun (WGS) entry which is preliminary data.</text>
</comment>
<evidence type="ECO:0000313" key="3">
    <source>
        <dbReference type="Proteomes" id="UP001476247"/>
    </source>
</evidence>
<evidence type="ECO:0000256" key="1">
    <source>
        <dbReference type="SAM" id="Coils"/>
    </source>
</evidence>
<feature type="coiled-coil region" evidence="1">
    <location>
        <begin position="398"/>
        <end position="428"/>
    </location>
</feature>